<evidence type="ECO:0000313" key="1">
    <source>
        <dbReference type="EMBL" id="KPM37965.1"/>
    </source>
</evidence>
<reference evidence="1 2" key="1">
    <citation type="submission" date="2015-09" db="EMBL/GenBank/DDBJ databases">
        <title>Draft genome of a European isolate of the apple canker pathogen Neonectria ditissima.</title>
        <authorList>
            <person name="Gomez-Cortecero A."/>
            <person name="Harrison R.J."/>
            <person name="Armitage A.D."/>
        </authorList>
    </citation>
    <scope>NUCLEOTIDE SEQUENCE [LARGE SCALE GENOMIC DNA]</scope>
    <source>
        <strain evidence="1 2">R09/05</strain>
    </source>
</reference>
<accession>A0A0P7BDW8</accession>
<sequence>MINLGKLCDSSAGGGVPPPASVNALMAAAEFSQLTDQQVVDKAIQDAKLIPSVWFVNFVDPAAAAQQQTLAKHMQSVDEYRNWASLIWWRAVFSQRKIPQDGSEQAIEKRSAYCAKVAAFHMKQTPWYVIPTAACPRRMTKVGRLAMNSDRNVSKNIQCNAADFHTQIAQNALDGFVSVTPTNVQALEGLFTSLRLEISHSFEPNSTKTIICQRYQYISEIDVIRSCEKQWTAFNEVITKSSSDIRVISFNITRDMKNVNDTKGTERRITCELEYNEYEAAFNESMWNQTSQDIDGAQKTLADALRKQQTVDSF</sequence>
<name>A0A0P7BDW8_9HYPO</name>
<dbReference type="AlphaFoldDB" id="A0A0P7BDW8"/>
<evidence type="ECO:0000313" key="2">
    <source>
        <dbReference type="Proteomes" id="UP000050424"/>
    </source>
</evidence>
<gene>
    <name evidence="1" type="ORF">AK830_g8589</name>
</gene>
<dbReference type="STRING" id="78410.A0A0P7BDW8"/>
<comment type="caution">
    <text evidence="1">The sequence shown here is derived from an EMBL/GenBank/DDBJ whole genome shotgun (WGS) entry which is preliminary data.</text>
</comment>
<dbReference type="EMBL" id="LKCW01000148">
    <property type="protein sequence ID" value="KPM37965.1"/>
    <property type="molecule type" value="Genomic_DNA"/>
</dbReference>
<dbReference type="Proteomes" id="UP000050424">
    <property type="component" value="Unassembled WGS sequence"/>
</dbReference>
<organism evidence="1 2">
    <name type="scientific">Neonectria ditissima</name>
    <dbReference type="NCBI Taxonomy" id="78410"/>
    <lineage>
        <taxon>Eukaryota</taxon>
        <taxon>Fungi</taxon>
        <taxon>Dikarya</taxon>
        <taxon>Ascomycota</taxon>
        <taxon>Pezizomycotina</taxon>
        <taxon>Sordariomycetes</taxon>
        <taxon>Hypocreomycetidae</taxon>
        <taxon>Hypocreales</taxon>
        <taxon>Nectriaceae</taxon>
        <taxon>Neonectria</taxon>
    </lineage>
</organism>
<keyword evidence="2" id="KW-1185">Reference proteome</keyword>
<dbReference type="OrthoDB" id="3693942at2759"/>
<proteinExistence type="predicted"/>
<protein>
    <submittedName>
        <fullName evidence="1">Uncharacterized protein</fullName>
    </submittedName>
</protein>